<evidence type="ECO:0000259" key="1">
    <source>
        <dbReference type="SMART" id="SM00930"/>
    </source>
</evidence>
<name>T1BML6_9ZZZZ</name>
<dbReference type="AlphaFoldDB" id="T1BML6"/>
<organism evidence="2">
    <name type="scientific">mine drainage metagenome</name>
    <dbReference type="NCBI Taxonomy" id="410659"/>
    <lineage>
        <taxon>unclassified sequences</taxon>
        <taxon>metagenomes</taxon>
        <taxon>ecological metagenomes</taxon>
    </lineage>
</organism>
<feature type="non-terminal residue" evidence="2">
    <location>
        <position position="1"/>
    </location>
</feature>
<dbReference type="Gene3D" id="3.30.70.260">
    <property type="match status" value="1"/>
</dbReference>
<evidence type="ECO:0000313" key="2">
    <source>
        <dbReference type="EMBL" id="EQD54549.1"/>
    </source>
</evidence>
<accession>T1BML6</accession>
<dbReference type="SMART" id="SM00930">
    <property type="entry name" value="NIL"/>
    <property type="match status" value="1"/>
</dbReference>
<dbReference type="InterPro" id="IPR045865">
    <property type="entry name" value="ACT-like_dom_sf"/>
</dbReference>
<dbReference type="SUPFAM" id="SSF55021">
    <property type="entry name" value="ACT-like"/>
    <property type="match status" value="1"/>
</dbReference>
<feature type="domain" description="NIL" evidence="1">
    <location>
        <begin position="19"/>
        <end position="83"/>
    </location>
</feature>
<dbReference type="EMBL" id="AUZX01008787">
    <property type="protein sequence ID" value="EQD54549.1"/>
    <property type="molecule type" value="Genomic_DNA"/>
</dbReference>
<dbReference type="Pfam" id="PF09383">
    <property type="entry name" value="NIL"/>
    <property type="match status" value="1"/>
</dbReference>
<dbReference type="InterPro" id="IPR018449">
    <property type="entry name" value="NIL_domain"/>
</dbReference>
<sequence length="90" mass="10004">IIPAIAGGGLVTADAPSPDFPEERVREPIIYELFRKFPVVISIRRADVSEDSGWMELELTGEIAEVEKTVAYLRERGIHVDPLEKSILEG</sequence>
<reference evidence="2" key="1">
    <citation type="submission" date="2013-08" db="EMBL/GenBank/DDBJ databases">
        <authorList>
            <person name="Mendez C."/>
            <person name="Richter M."/>
            <person name="Ferrer M."/>
            <person name="Sanchez J."/>
        </authorList>
    </citation>
    <scope>NUCLEOTIDE SEQUENCE</scope>
</reference>
<reference evidence="2" key="2">
    <citation type="journal article" date="2014" name="ISME J.">
        <title>Microbial stratification in low pH oxic and suboxic macroscopic growths along an acid mine drainage.</title>
        <authorList>
            <person name="Mendez-Garcia C."/>
            <person name="Mesa V."/>
            <person name="Sprenger R.R."/>
            <person name="Richter M."/>
            <person name="Diez M.S."/>
            <person name="Solano J."/>
            <person name="Bargiela R."/>
            <person name="Golyshina O.V."/>
            <person name="Manteca A."/>
            <person name="Ramos J.L."/>
            <person name="Gallego J.R."/>
            <person name="Llorente I."/>
            <person name="Martins Dos Santos V.A."/>
            <person name="Jensen O.N."/>
            <person name="Pelaez A.I."/>
            <person name="Sanchez J."/>
            <person name="Ferrer M."/>
        </authorList>
    </citation>
    <scope>NUCLEOTIDE SEQUENCE</scope>
</reference>
<gene>
    <name evidence="2" type="ORF">B1A_12153</name>
</gene>
<proteinExistence type="predicted"/>
<comment type="caution">
    <text evidence="2">The sequence shown here is derived from an EMBL/GenBank/DDBJ whole genome shotgun (WGS) entry which is preliminary data.</text>
</comment>
<protein>
    <submittedName>
        <fullName evidence="2">Iron-sulfur cluster-binding protein</fullName>
    </submittedName>
</protein>